<evidence type="ECO:0000313" key="1">
    <source>
        <dbReference type="EMBL" id="GFT61794.1"/>
    </source>
</evidence>
<gene>
    <name evidence="1" type="ORF">NPIL_582911</name>
</gene>
<name>A0A8X6PD83_NEPPI</name>
<reference evidence="1" key="1">
    <citation type="submission" date="2020-08" db="EMBL/GenBank/DDBJ databases">
        <title>Multicomponent nature underlies the extraordinary mechanical properties of spider dragline silk.</title>
        <authorList>
            <person name="Kono N."/>
            <person name="Nakamura H."/>
            <person name="Mori M."/>
            <person name="Yoshida Y."/>
            <person name="Ohtoshi R."/>
            <person name="Malay A.D."/>
            <person name="Moran D.A.P."/>
            <person name="Tomita M."/>
            <person name="Numata K."/>
            <person name="Arakawa K."/>
        </authorList>
    </citation>
    <scope>NUCLEOTIDE SEQUENCE</scope>
</reference>
<evidence type="ECO:0000313" key="2">
    <source>
        <dbReference type="Proteomes" id="UP000887013"/>
    </source>
</evidence>
<proteinExistence type="predicted"/>
<accession>A0A8X6PD83</accession>
<comment type="caution">
    <text evidence="1">The sequence shown here is derived from an EMBL/GenBank/DDBJ whole genome shotgun (WGS) entry which is preliminary data.</text>
</comment>
<protein>
    <submittedName>
        <fullName evidence="1">Uncharacterized protein</fullName>
    </submittedName>
</protein>
<dbReference type="EMBL" id="BMAW01019133">
    <property type="protein sequence ID" value="GFT61794.1"/>
    <property type="molecule type" value="Genomic_DNA"/>
</dbReference>
<dbReference type="AlphaFoldDB" id="A0A8X6PD83"/>
<sequence>MNDDISMRPYVAVMKNNSVSLDRTGILNVKSQSVQLKALKISNNGLVKKQDLRCCTTQSSNFWKDVLTFSLMQVVWKAKTNSWHLTLRCIAHFLSPVTIHVKNSLLHRESKETLVAIRRSH</sequence>
<organism evidence="1 2">
    <name type="scientific">Nephila pilipes</name>
    <name type="common">Giant wood spider</name>
    <name type="synonym">Nephila maculata</name>
    <dbReference type="NCBI Taxonomy" id="299642"/>
    <lineage>
        <taxon>Eukaryota</taxon>
        <taxon>Metazoa</taxon>
        <taxon>Ecdysozoa</taxon>
        <taxon>Arthropoda</taxon>
        <taxon>Chelicerata</taxon>
        <taxon>Arachnida</taxon>
        <taxon>Araneae</taxon>
        <taxon>Araneomorphae</taxon>
        <taxon>Entelegynae</taxon>
        <taxon>Araneoidea</taxon>
        <taxon>Nephilidae</taxon>
        <taxon>Nephila</taxon>
    </lineage>
</organism>
<keyword evidence="2" id="KW-1185">Reference proteome</keyword>
<dbReference type="Proteomes" id="UP000887013">
    <property type="component" value="Unassembled WGS sequence"/>
</dbReference>